<accession>A0A917RKG8</accession>
<gene>
    <name evidence="1" type="ORF">GCM10011588_26510</name>
</gene>
<dbReference type="EMBL" id="BMMH01000004">
    <property type="protein sequence ID" value="GGL10707.1"/>
    <property type="molecule type" value="Genomic_DNA"/>
</dbReference>
<dbReference type="AlphaFoldDB" id="A0A917RKG8"/>
<evidence type="ECO:0008006" key="3">
    <source>
        <dbReference type="Google" id="ProtNLM"/>
    </source>
</evidence>
<dbReference type="RefSeq" id="WP_058853934.1">
    <property type="nucleotide sequence ID" value="NZ_BMMH01000004.1"/>
</dbReference>
<protein>
    <recommendedName>
        <fullName evidence="3">DUF2267 domain-containing protein</fullName>
    </recommendedName>
</protein>
<evidence type="ECO:0000313" key="2">
    <source>
        <dbReference type="Proteomes" id="UP000638263"/>
    </source>
</evidence>
<dbReference type="Proteomes" id="UP000638263">
    <property type="component" value="Unassembled WGS sequence"/>
</dbReference>
<proteinExistence type="predicted"/>
<dbReference type="InterPro" id="IPR038282">
    <property type="entry name" value="DUF2267_sf"/>
</dbReference>
<reference evidence="1" key="2">
    <citation type="submission" date="2020-09" db="EMBL/GenBank/DDBJ databases">
        <authorList>
            <person name="Sun Q."/>
            <person name="Zhou Y."/>
        </authorList>
    </citation>
    <scope>NUCLEOTIDE SEQUENCE</scope>
    <source>
        <strain evidence="1">CGMCC 4.3508</strain>
    </source>
</reference>
<organism evidence="1 2">
    <name type="scientific">Nocardia jinanensis</name>
    <dbReference type="NCBI Taxonomy" id="382504"/>
    <lineage>
        <taxon>Bacteria</taxon>
        <taxon>Bacillati</taxon>
        <taxon>Actinomycetota</taxon>
        <taxon>Actinomycetes</taxon>
        <taxon>Mycobacteriales</taxon>
        <taxon>Nocardiaceae</taxon>
        <taxon>Nocardia</taxon>
    </lineage>
</organism>
<sequence>MTHHNDPLAAGMHTAHTWLRAVADALGTEDLTFALRALRAWMHTVRDRIGVPNSAHLAAQLPDFLRGIWYEGWVPSRVPGNHGVAEFVDEFAERAGISAGDVTFTAGCVTSALDRMMSPGQLDHVFAVFPDRLGIVLRGERPMAEA</sequence>
<dbReference type="Gene3D" id="1.10.490.110">
    <property type="entry name" value="Uncharacterized conserved protein DUF2267"/>
    <property type="match status" value="1"/>
</dbReference>
<name>A0A917RKG8_9NOCA</name>
<evidence type="ECO:0000313" key="1">
    <source>
        <dbReference type="EMBL" id="GGL10707.1"/>
    </source>
</evidence>
<reference evidence="1" key="1">
    <citation type="journal article" date="2014" name="Int. J. Syst. Evol. Microbiol.">
        <title>Complete genome sequence of Corynebacterium casei LMG S-19264T (=DSM 44701T), isolated from a smear-ripened cheese.</title>
        <authorList>
            <consortium name="US DOE Joint Genome Institute (JGI-PGF)"/>
            <person name="Walter F."/>
            <person name="Albersmeier A."/>
            <person name="Kalinowski J."/>
            <person name="Ruckert C."/>
        </authorList>
    </citation>
    <scope>NUCLEOTIDE SEQUENCE</scope>
    <source>
        <strain evidence="1">CGMCC 4.3508</strain>
    </source>
</reference>
<dbReference type="InterPro" id="IPR018727">
    <property type="entry name" value="DUF2267"/>
</dbReference>
<dbReference type="Pfam" id="PF10025">
    <property type="entry name" value="DUF2267"/>
    <property type="match status" value="1"/>
</dbReference>
<keyword evidence="2" id="KW-1185">Reference proteome</keyword>
<comment type="caution">
    <text evidence="1">The sequence shown here is derived from an EMBL/GenBank/DDBJ whole genome shotgun (WGS) entry which is preliminary data.</text>
</comment>